<dbReference type="Pfam" id="PF13639">
    <property type="entry name" value="zf-RING_2"/>
    <property type="match status" value="1"/>
</dbReference>
<dbReference type="PANTHER" id="PTHR46913">
    <property type="entry name" value="RING-H2 FINGER PROTEIN ATL16"/>
    <property type="match status" value="1"/>
</dbReference>
<feature type="compositionally biased region" description="Basic and acidic residues" evidence="10">
    <location>
        <begin position="271"/>
        <end position="283"/>
    </location>
</feature>
<dbReference type="EMBL" id="NCVQ01000005">
    <property type="protein sequence ID" value="PWZ28059.1"/>
    <property type="molecule type" value="Genomic_DNA"/>
</dbReference>
<evidence type="ECO:0000313" key="13">
    <source>
        <dbReference type="EMBL" id="PWZ28059.1"/>
    </source>
</evidence>
<protein>
    <recommendedName>
        <fullName evidence="3">RING-type E3 ubiquitin transferase</fullName>
        <ecNumber evidence="3">2.3.2.27</ecNumber>
    </recommendedName>
</protein>
<accession>A0A8J8YRB0</accession>
<evidence type="ECO:0000256" key="9">
    <source>
        <dbReference type="PROSITE-ProRule" id="PRU00175"/>
    </source>
</evidence>
<dbReference type="EC" id="2.3.2.27" evidence="3"/>
<comment type="pathway">
    <text evidence="2">Protein modification; protein ubiquitination.</text>
</comment>
<comment type="catalytic activity">
    <reaction evidence="1">
        <text>S-ubiquitinyl-[E2 ubiquitin-conjugating enzyme]-L-cysteine + [acceptor protein]-L-lysine = [E2 ubiquitin-conjugating enzyme]-L-cysteine + N(6)-ubiquitinyl-[acceptor protein]-L-lysine.</text>
        <dbReference type="EC" id="2.3.2.27"/>
    </reaction>
</comment>
<dbReference type="HOGENOM" id="CLU_040108_1_1_1"/>
<dbReference type="Proteomes" id="UP000251960">
    <property type="component" value="Chromosome 4"/>
</dbReference>
<evidence type="ECO:0000256" key="3">
    <source>
        <dbReference type="ARBA" id="ARBA00012483"/>
    </source>
</evidence>
<keyword evidence="5" id="KW-0479">Metal-binding</keyword>
<evidence type="ECO:0000256" key="1">
    <source>
        <dbReference type="ARBA" id="ARBA00000900"/>
    </source>
</evidence>
<dbReference type="GO" id="GO:0016567">
    <property type="term" value="P:protein ubiquitination"/>
    <property type="evidence" value="ECO:0007669"/>
    <property type="project" value="UniProtKB-UniPathway"/>
</dbReference>
<gene>
    <name evidence="13" type="primary">ATL1_1</name>
    <name evidence="13" type="ORF">Zm00014a_028799</name>
</gene>
<dbReference type="GO" id="GO:0008270">
    <property type="term" value="F:zinc ion binding"/>
    <property type="evidence" value="ECO:0007669"/>
    <property type="project" value="UniProtKB-KW"/>
</dbReference>
<evidence type="ECO:0000256" key="8">
    <source>
        <dbReference type="ARBA" id="ARBA00022833"/>
    </source>
</evidence>
<keyword evidence="11" id="KW-0812">Transmembrane</keyword>
<evidence type="ECO:0000256" key="4">
    <source>
        <dbReference type="ARBA" id="ARBA00022679"/>
    </source>
</evidence>
<sequence length="310" mass="32600">MDAGRGSSATIFPVPQVPALALLFPPPPPAAAALPSSSLSLSSSSSSRHAPSITSFPILVLTVLGILAACVLILAYYVFVIRCCLTWHRDRSASDAVSRRPQRARARVRTSTGGTPASSAEPRGLEDAVIRALPAFSYRKKPADLPPSAPAPASECAVCLGEFEEGDSVRMLPACLHVFHVGCVDAWLQGNASCPLCRARADVDAASCCRLLPPPPPEEEEDVAAIQVVVVVPGAEEDDRQGTVPQRQRETTVAPAAAAEVEGEDPPQVGGEKERRKDGDVAPRTRSFSTDGDGGEEVQSILQRNGQGLP</sequence>
<feature type="compositionally biased region" description="Polar residues" evidence="10">
    <location>
        <begin position="300"/>
        <end position="310"/>
    </location>
</feature>
<reference evidence="13" key="1">
    <citation type="journal article" date="2018" name="Nat. Genet.">
        <title>Extensive intraspecific gene order and gene structural variations between Mo17 and other maize genomes.</title>
        <authorList>
            <person name="Sun S."/>
            <person name="Zhou Y."/>
            <person name="Chen J."/>
            <person name="Shi J."/>
            <person name="Zhao H."/>
            <person name="Zhao H."/>
            <person name="Song W."/>
            <person name="Zhang M."/>
            <person name="Cui Y."/>
            <person name="Dong X."/>
            <person name="Liu H."/>
            <person name="Ma X."/>
            <person name="Jiao Y."/>
            <person name="Wang B."/>
            <person name="Wei X."/>
            <person name="Stein J.C."/>
            <person name="Glaubitz J.C."/>
            <person name="Lu F."/>
            <person name="Yu G."/>
            <person name="Liang C."/>
            <person name="Fengler K."/>
            <person name="Li B."/>
            <person name="Rafalski A."/>
            <person name="Schnable P.S."/>
            <person name="Ware D.H."/>
            <person name="Buckler E.S."/>
            <person name="Lai J."/>
        </authorList>
    </citation>
    <scope>NUCLEOTIDE SEQUENCE [LARGE SCALE GENOMIC DNA]</scope>
    <source>
        <tissue evidence="13">Seedling</tissue>
    </source>
</reference>
<evidence type="ECO:0000256" key="5">
    <source>
        <dbReference type="ARBA" id="ARBA00022723"/>
    </source>
</evidence>
<dbReference type="InterPro" id="IPR001841">
    <property type="entry name" value="Znf_RING"/>
</dbReference>
<proteinExistence type="predicted"/>
<keyword evidence="7" id="KW-0833">Ubl conjugation pathway</keyword>
<dbReference type="GO" id="GO:0061630">
    <property type="term" value="F:ubiquitin protein ligase activity"/>
    <property type="evidence" value="ECO:0007669"/>
    <property type="project" value="UniProtKB-EC"/>
</dbReference>
<name>A0A8J8YRB0_MAIZE</name>
<dbReference type="InterPro" id="IPR044600">
    <property type="entry name" value="ATL1/ATL16-like"/>
</dbReference>
<evidence type="ECO:0000256" key="7">
    <source>
        <dbReference type="ARBA" id="ARBA00022786"/>
    </source>
</evidence>
<keyword evidence="11" id="KW-1133">Transmembrane helix</keyword>
<dbReference type="SMART" id="SM00184">
    <property type="entry name" value="RING"/>
    <property type="match status" value="1"/>
</dbReference>
<keyword evidence="4" id="KW-0808">Transferase</keyword>
<keyword evidence="11" id="KW-0472">Membrane</keyword>
<feature type="domain" description="RING-type" evidence="12">
    <location>
        <begin position="156"/>
        <end position="198"/>
    </location>
</feature>
<feature type="compositionally biased region" description="Low complexity" evidence="10">
    <location>
        <begin position="251"/>
        <end position="260"/>
    </location>
</feature>
<dbReference type="CDD" id="cd16461">
    <property type="entry name" value="RING-H2_EL5-like"/>
    <property type="match status" value="1"/>
</dbReference>
<organism evidence="13">
    <name type="scientific">Zea mays</name>
    <name type="common">Maize</name>
    <dbReference type="NCBI Taxonomy" id="4577"/>
    <lineage>
        <taxon>Eukaryota</taxon>
        <taxon>Viridiplantae</taxon>
        <taxon>Streptophyta</taxon>
        <taxon>Embryophyta</taxon>
        <taxon>Tracheophyta</taxon>
        <taxon>Spermatophyta</taxon>
        <taxon>Magnoliopsida</taxon>
        <taxon>Liliopsida</taxon>
        <taxon>Poales</taxon>
        <taxon>Poaceae</taxon>
        <taxon>PACMAD clade</taxon>
        <taxon>Panicoideae</taxon>
        <taxon>Andropogonodae</taxon>
        <taxon>Andropogoneae</taxon>
        <taxon>Tripsacinae</taxon>
        <taxon>Zea</taxon>
    </lineage>
</organism>
<dbReference type="PROSITE" id="PS50089">
    <property type="entry name" value="ZF_RING_2"/>
    <property type="match status" value="1"/>
</dbReference>
<keyword evidence="6 9" id="KW-0863">Zinc-finger</keyword>
<evidence type="ECO:0000259" key="12">
    <source>
        <dbReference type="PROSITE" id="PS50089"/>
    </source>
</evidence>
<dbReference type="SUPFAM" id="SSF57850">
    <property type="entry name" value="RING/U-box"/>
    <property type="match status" value="1"/>
</dbReference>
<evidence type="ECO:0000256" key="2">
    <source>
        <dbReference type="ARBA" id="ARBA00004906"/>
    </source>
</evidence>
<evidence type="ECO:0000256" key="6">
    <source>
        <dbReference type="ARBA" id="ARBA00022771"/>
    </source>
</evidence>
<keyword evidence="8" id="KW-0862">Zinc</keyword>
<dbReference type="OMA" id="TRFHGEC"/>
<dbReference type="SMR" id="A0A8J8YRB0"/>
<dbReference type="UniPathway" id="UPA00143"/>
<feature type="region of interest" description="Disordered" evidence="10">
    <location>
        <begin position="236"/>
        <end position="310"/>
    </location>
</feature>
<dbReference type="InterPro" id="IPR013083">
    <property type="entry name" value="Znf_RING/FYVE/PHD"/>
</dbReference>
<comment type="caution">
    <text evidence="13">The sequence shown here is derived from an EMBL/GenBank/DDBJ whole genome shotgun (WGS) entry which is preliminary data.</text>
</comment>
<feature type="region of interest" description="Disordered" evidence="10">
    <location>
        <begin position="96"/>
        <end position="123"/>
    </location>
</feature>
<evidence type="ECO:0000256" key="11">
    <source>
        <dbReference type="SAM" id="Phobius"/>
    </source>
</evidence>
<dbReference type="AlphaFoldDB" id="A0A8J8YRB0"/>
<dbReference type="PANTHER" id="PTHR46913:SF20">
    <property type="entry name" value="RING-TYPE E3 UBIQUITIN TRANSFERASE"/>
    <property type="match status" value="1"/>
</dbReference>
<dbReference type="FunFam" id="3.30.40.10:FF:000456">
    <property type="entry name" value="RING-H2 finger protein ATL16"/>
    <property type="match status" value="1"/>
</dbReference>
<evidence type="ECO:0000256" key="10">
    <source>
        <dbReference type="SAM" id="MobiDB-lite"/>
    </source>
</evidence>
<dbReference type="Gene3D" id="3.30.40.10">
    <property type="entry name" value="Zinc/RING finger domain, C3HC4 (zinc finger)"/>
    <property type="match status" value="1"/>
</dbReference>
<dbReference type="OrthoDB" id="8062037at2759"/>
<dbReference type="KEGG" id="zma:100382345"/>
<feature type="transmembrane region" description="Helical" evidence="11">
    <location>
        <begin position="56"/>
        <end position="79"/>
    </location>
</feature>